<accession>A0AAW4N5L5</accession>
<feature type="non-terminal residue" evidence="1">
    <location>
        <position position="1"/>
    </location>
</feature>
<dbReference type="AlphaFoldDB" id="A0AAW4N5L5"/>
<reference evidence="1" key="1">
    <citation type="submission" date="2021-06" db="EMBL/GenBank/DDBJ databases">
        <title>Collection of gut derived symbiotic bacterial strains cultured from healthy donors.</title>
        <authorList>
            <person name="Lin H."/>
            <person name="Littmann E."/>
            <person name="Pamer E.G."/>
        </authorList>
    </citation>
    <scope>NUCLEOTIDE SEQUENCE</scope>
    <source>
        <strain evidence="1">MSK.21.74</strain>
    </source>
</reference>
<protein>
    <recommendedName>
        <fullName evidence="3">Transposase</fullName>
    </recommendedName>
</protein>
<name>A0AAW4N5L5_9BACT</name>
<evidence type="ECO:0000313" key="1">
    <source>
        <dbReference type="EMBL" id="MBV3387598.1"/>
    </source>
</evidence>
<dbReference type="RefSeq" id="WP_217752525.1">
    <property type="nucleotide sequence ID" value="NZ_JAHOEI010000022.1"/>
</dbReference>
<organism evidence="1 2">
    <name type="scientific">Segatella copri</name>
    <dbReference type="NCBI Taxonomy" id="165179"/>
    <lineage>
        <taxon>Bacteria</taxon>
        <taxon>Pseudomonadati</taxon>
        <taxon>Bacteroidota</taxon>
        <taxon>Bacteroidia</taxon>
        <taxon>Bacteroidales</taxon>
        <taxon>Prevotellaceae</taxon>
        <taxon>Segatella</taxon>
    </lineage>
</organism>
<dbReference type="Proteomes" id="UP001196765">
    <property type="component" value="Unassembled WGS sequence"/>
</dbReference>
<gene>
    <name evidence="1" type="ORF">KSW82_07575</name>
</gene>
<comment type="caution">
    <text evidence="1">The sequence shown here is derived from an EMBL/GenBank/DDBJ whole genome shotgun (WGS) entry which is preliminary data.</text>
</comment>
<evidence type="ECO:0000313" key="2">
    <source>
        <dbReference type="Proteomes" id="UP001196765"/>
    </source>
</evidence>
<dbReference type="EMBL" id="JAHOEI010000022">
    <property type="protein sequence ID" value="MBV3387598.1"/>
    <property type="molecule type" value="Genomic_DNA"/>
</dbReference>
<evidence type="ECO:0008006" key="3">
    <source>
        <dbReference type="Google" id="ProtNLM"/>
    </source>
</evidence>
<sequence length="60" mass="6709">LGLTRDFHPLDNAHAERTTKIGPVSQQTLNILTKTKLTTKKTNISKLEDEIITSHPKSNL</sequence>
<proteinExistence type="predicted"/>